<dbReference type="EMBL" id="AEVO01000128">
    <property type="protein sequence ID" value="EFY06410.1"/>
    <property type="molecule type" value="Genomic_DNA"/>
</dbReference>
<dbReference type="InterPro" id="IPR012338">
    <property type="entry name" value="Beta-lactam/transpept-like"/>
</dbReference>
<dbReference type="Gene3D" id="3.40.710.10">
    <property type="entry name" value="DD-peptidase/beta-lactamase superfamily"/>
    <property type="match status" value="1"/>
</dbReference>
<dbReference type="SUPFAM" id="SSF56601">
    <property type="entry name" value="beta-lactamase/transpeptidase-like"/>
    <property type="match status" value="1"/>
</dbReference>
<dbReference type="MEROPS" id="S13.001"/>
<dbReference type="Pfam" id="PF02113">
    <property type="entry name" value="Peptidase_S13"/>
    <property type="match status" value="1"/>
</dbReference>
<dbReference type="AlphaFoldDB" id="E8LM43"/>
<keyword evidence="3" id="KW-0121">Carboxypeptidase</keyword>
<dbReference type="Gene3D" id="3.50.80.20">
    <property type="entry name" value="D-Ala-D-Ala carboxypeptidase C, peptidase S13"/>
    <property type="match status" value="1"/>
</dbReference>
<dbReference type="PRINTS" id="PR00922">
    <property type="entry name" value="DADACBPTASE3"/>
</dbReference>
<reference evidence="3 4" key="1">
    <citation type="submission" date="2011-01" db="EMBL/GenBank/DDBJ databases">
        <authorList>
            <person name="Weinstock G."/>
            <person name="Sodergren E."/>
            <person name="Clifton S."/>
            <person name="Fulton L."/>
            <person name="Fulton B."/>
            <person name="Courtney L."/>
            <person name="Fronick C."/>
            <person name="Harrison M."/>
            <person name="Strong C."/>
            <person name="Farmer C."/>
            <person name="Delahaunty K."/>
            <person name="Markovic C."/>
            <person name="Hall O."/>
            <person name="Minx P."/>
            <person name="Tomlinson C."/>
            <person name="Mitreva M."/>
            <person name="Hou S."/>
            <person name="Chen J."/>
            <person name="Wollam A."/>
            <person name="Pepin K.H."/>
            <person name="Johnson M."/>
            <person name="Bhonagiri V."/>
            <person name="Zhang X."/>
            <person name="Suruliraj S."/>
            <person name="Warren W."/>
            <person name="Chinwalla A."/>
            <person name="Mardis E.R."/>
            <person name="Wilson R.K."/>
        </authorList>
    </citation>
    <scope>NUCLEOTIDE SEQUENCE [LARGE SCALE GENOMIC DNA]</scope>
    <source>
        <strain evidence="4">DSM 22608 / JCM 16073 / KCTC 15190 / YIT 12066</strain>
    </source>
</reference>
<dbReference type="InterPro" id="IPR000667">
    <property type="entry name" value="Peptidase_S13"/>
</dbReference>
<dbReference type="PANTHER" id="PTHR30023:SF0">
    <property type="entry name" value="PENICILLIN-SENSITIVE CARBOXYPEPTIDASE A"/>
    <property type="match status" value="1"/>
</dbReference>
<dbReference type="EC" id="3.4.16.4" evidence="3"/>
<dbReference type="PANTHER" id="PTHR30023">
    <property type="entry name" value="D-ALANYL-D-ALANINE CARBOXYPEPTIDASE"/>
    <property type="match status" value="1"/>
</dbReference>
<dbReference type="STRING" id="762983.HMPREF9444_01823"/>
<dbReference type="GO" id="GO:0009002">
    <property type="term" value="F:serine-type D-Ala-D-Ala carboxypeptidase activity"/>
    <property type="evidence" value="ECO:0007669"/>
    <property type="project" value="UniProtKB-EC"/>
</dbReference>
<sequence length="438" mass="48299">MHPASTQKLLTALAALLYLGPDYTFKTALYISRQSHANGKLKISTDGTLTGDIKIKFTGDPFFTSDNLSSLFKSLKDQGVKRIKGNILLDISRFTGKDRADGWSASDLPVCFTAPSSALIINHNCAGCRLRPSSIGRRAKVEILNRNPISVSSETITVKASDFRDKCTLEAEILGSNSYHVSGCIPKLKKDAPYPLLFAVNDPKSWGIDWTVKILKNLNLNVLGDISVVKQNQAGFTPYAVINSPRLYNLVKVMLQKSDNLYADAIAKTVGFEYFKRAGSYQNAVKAIRAILEKQAGINLKNAYMVDGSGLSSHNLLSAKNLFDVLNYIKAHDSTLNLIAILPKSGISGTLKNRPSVKGKQLKGVVIAKTGSLQNVSNLAGFIKSKNNKLIPFVILENSITYPQTLREEIKQLKKRSPHYEFEKSVITDIYNEKEFSY</sequence>
<proteinExistence type="inferred from homology"/>
<keyword evidence="3" id="KW-0645">Protease</keyword>
<name>E8LM43_SUCHY</name>
<gene>
    <name evidence="3" type="primary">dacB</name>
    <name evidence="3" type="ORF">HMPREF9444_01823</name>
</gene>
<dbReference type="GO" id="GO:0000270">
    <property type="term" value="P:peptidoglycan metabolic process"/>
    <property type="evidence" value="ECO:0007669"/>
    <property type="project" value="TreeGrafter"/>
</dbReference>
<dbReference type="eggNOG" id="COG2027">
    <property type="taxonomic scope" value="Bacteria"/>
</dbReference>
<evidence type="ECO:0000313" key="3">
    <source>
        <dbReference type="EMBL" id="EFY06410.1"/>
    </source>
</evidence>
<comment type="similarity">
    <text evidence="1">Belongs to the peptidase S13 family.</text>
</comment>
<dbReference type="GO" id="GO:0006508">
    <property type="term" value="P:proteolysis"/>
    <property type="evidence" value="ECO:0007669"/>
    <property type="project" value="InterPro"/>
</dbReference>
<dbReference type="HOGENOM" id="CLU_017692_1_1_6"/>
<evidence type="ECO:0000256" key="2">
    <source>
        <dbReference type="ARBA" id="ARBA00022801"/>
    </source>
</evidence>
<accession>E8LM43</accession>
<dbReference type="Proteomes" id="UP000018458">
    <property type="component" value="Unassembled WGS sequence"/>
</dbReference>
<keyword evidence="4" id="KW-1185">Reference proteome</keyword>
<organism evidence="3 4">
    <name type="scientific">Succinatimonas hippei (strain DSM 22608 / JCM 16073 / KCTC 15190 / YIT 12066)</name>
    <dbReference type="NCBI Taxonomy" id="762983"/>
    <lineage>
        <taxon>Bacteria</taxon>
        <taxon>Pseudomonadati</taxon>
        <taxon>Pseudomonadota</taxon>
        <taxon>Gammaproteobacteria</taxon>
        <taxon>Aeromonadales</taxon>
        <taxon>Succinivibrionaceae</taxon>
        <taxon>Succinatimonas</taxon>
    </lineage>
</organism>
<dbReference type="NCBIfam" id="TIGR00666">
    <property type="entry name" value="PBP4"/>
    <property type="match status" value="1"/>
</dbReference>
<keyword evidence="2 3" id="KW-0378">Hydrolase</keyword>
<evidence type="ECO:0000256" key="1">
    <source>
        <dbReference type="ARBA" id="ARBA00006096"/>
    </source>
</evidence>
<comment type="caution">
    <text evidence="3">The sequence shown here is derived from an EMBL/GenBank/DDBJ whole genome shotgun (WGS) entry which is preliminary data.</text>
</comment>
<evidence type="ECO:0000313" key="4">
    <source>
        <dbReference type="Proteomes" id="UP000018458"/>
    </source>
</evidence>
<protein>
    <submittedName>
        <fullName evidence="3">D-alanyl-D-alanine carboxypeptidase/D-alanyl-D-alanine-endopeptidase</fullName>
        <ecNumber evidence="3">3.4.16.4</ecNumber>
    </submittedName>
</protein>